<evidence type="ECO:0000313" key="3">
    <source>
        <dbReference type="Proteomes" id="UP000297567"/>
    </source>
</evidence>
<dbReference type="Pfam" id="PF20243">
    <property type="entry name" value="MbnP"/>
    <property type="match status" value="1"/>
</dbReference>
<dbReference type="InterPro" id="IPR046863">
    <property type="entry name" value="MbnP-like_dom"/>
</dbReference>
<dbReference type="InterPro" id="IPR023977">
    <property type="entry name" value="MbnP-like"/>
</dbReference>
<gene>
    <name evidence="2" type="ORF">EHQ62_17865</name>
</gene>
<reference evidence="2" key="1">
    <citation type="journal article" date="2019" name="PLoS Negl. Trop. Dis.">
        <title>Revisiting the worldwide diversity of Leptospira species in the environment.</title>
        <authorList>
            <person name="Vincent A.T."/>
            <person name="Schiettekatte O."/>
            <person name="Bourhy P."/>
            <person name="Veyrier F.J."/>
            <person name="Picardeau M."/>
        </authorList>
    </citation>
    <scope>NUCLEOTIDE SEQUENCE [LARGE SCALE GENOMIC DNA]</scope>
    <source>
        <strain evidence="2">201702451</strain>
    </source>
</reference>
<feature type="domain" description="Copper-binding protein MbnP-like" evidence="1">
    <location>
        <begin position="43"/>
        <end position="240"/>
    </location>
</feature>
<dbReference type="EMBL" id="RQGH01000039">
    <property type="protein sequence ID" value="TGL57818.1"/>
    <property type="molecule type" value="Genomic_DNA"/>
</dbReference>
<accession>A0A4Z0ZNE6</accession>
<evidence type="ECO:0000259" key="1">
    <source>
        <dbReference type="Pfam" id="PF20243"/>
    </source>
</evidence>
<organism evidence="2 3">
    <name type="scientific">Leptospira jelokensis</name>
    <dbReference type="NCBI Taxonomy" id="2484931"/>
    <lineage>
        <taxon>Bacteria</taxon>
        <taxon>Pseudomonadati</taxon>
        <taxon>Spirochaetota</taxon>
        <taxon>Spirochaetia</taxon>
        <taxon>Leptospirales</taxon>
        <taxon>Leptospiraceae</taxon>
        <taxon>Leptospira</taxon>
    </lineage>
</organism>
<name>A0A4Z0ZNE6_9LEPT</name>
<evidence type="ECO:0000313" key="2">
    <source>
        <dbReference type="EMBL" id="TGL57818.1"/>
    </source>
</evidence>
<keyword evidence="3" id="KW-1185">Reference proteome</keyword>
<dbReference type="RefSeq" id="WP_135645353.1">
    <property type="nucleotide sequence ID" value="NZ_RQGH01000039.1"/>
</dbReference>
<dbReference type="Proteomes" id="UP000297567">
    <property type="component" value="Unassembled WGS sequence"/>
</dbReference>
<sequence>MKLLHLIKVSIVSVFLLGFVSCDTKSDSDDNQTLALLALAARQSVNLNFETLVGGQSVTFNDTNQTVDGKTVKFKDFRYYISEVKLIRADGSTADVILDNENNWQNNGVALVDFETFKTSDTRSKVTGSVLLGNYSGIQFTVGVPDALNHLDRTTASAPLNIGSMTWSWTLGYKHANIEFSINNDAGYTQLHLGSTTCNAAPNYGCTKKFRASIQLSGQINPSDQKIAFDVDKLLVGYSSVGAVSCMPGTGAPCDTLVQAFGLNISSGSVDSSISQRVFSLK</sequence>
<comment type="caution">
    <text evidence="2">The sequence shown here is derived from an EMBL/GenBank/DDBJ whole genome shotgun (WGS) entry which is preliminary data.</text>
</comment>
<protein>
    <submittedName>
        <fullName evidence="2">Metallo-mystery pair system four-Cys motif protein</fullName>
    </submittedName>
</protein>
<dbReference type="PROSITE" id="PS51257">
    <property type="entry name" value="PROKAR_LIPOPROTEIN"/>
    <property type="match status" value="1"/>
</dbReference>
<dbReference type="NCBIfam" id="TIGR04052">
    <property type="entry name" value="MbnP_like_WxW"/>
    <property type="match status" value="1"/>
</dbReference>
<proteinExistence type="predicted"/>
<dbReference type="AlphaFoldDB" id="A0A4Z0ZNE6"/>